<dbReference type="SUPFAM" id="SSF57938">
    <property type="entry name" value="DnaJ/Hsp40 cysteine-rich domain"/>
    <property type="match status" value="1"/>
</dbReference>
<evidence type="ECO:0000256" key="7">
    <source>
        <dbReference type="ARBA" id="ARBA00023016"/>
    </source>
</evidence>
<dbReference type="InterPro" id="IPR001305">
    <property type="entry name" value="HSP_DnaJ_Cys-rich_dom"/>
</dbReference>
<dbReference type="PANTHER" id="PTHR43096:SF48">
    <property type="entry name" value="CHAPERONE PROTEIN DNAJ"/>
    <property type="match status" value="1"/>
</dbReference>
<dbReference type="Proteomes" id="UP000288227">
    <property type="component" value="Unassembled WGS sequence"/>
</dbReference>
<dbReference type="PANTHER" id="PTHR43096">
    <property type="entry name" value="DNAJ HOMOLOG 1, MITOCHONDRIAL-RELATED"/>
    <property type="match status" value="1"/>
</dbReference>
<dbReference type="GO" id="GO:0051082">
    <property type="term" value="F:unfolded protein binding"/>
    <property type="evidence" value="ECO:0007669"/>
    <property type="project" value="UniProtKB-UniRule"/>
</dbReference>
<dbReference type="PROSITE" id="PS50076">
    <property type="entry name" value="DNAJ_2"/>
    <property type="match status" value="1"/>
</dbReference>
<dbReference type="InterPro" id="IPR018253">
    <property type="entry name" value="DnaJ_domain_CS"/>
</dbReference>
<keyword evidence="6 9" id="KW-0862">Zinc</keyword>
<keyword evidence="4 9" id="KW-0677">Repeat</keyword>
<dbReference type="GO" id="GO:0009408">
    <property type="term" value="P:response to heat"/>
    <property type="evidence" value="ECO:0007669"/>
    <property type="project" value="InterPro"/>
</dbReference>
<comment type="similarity">
    <text evidence="9">Belongs to the DnaJ family.</text>
</comment>
<name>A0A401UBC1_9BACT</name>
<dbReference type="OrthoDB" id="9779889at2"/>
<evidence type="ECO:0000256" key="1">
    <source>
        <dbReference type="ARBA" id="ARBA00022490"/>
    </source>
</evidence>
<dbReference type="Gene3D" id="2.10.230.10">
    <property type="entry name" value="Heat shock protein DnaJ, cysteine-rich domain"/>
    <property type="match status" value="1"/>
</dbReference>
<dbReference type="InterPro" id="IPR036410">
    <property type="entry name" value="HSP_DnaJ_Cys-rich_dom_sf"/>
</dbReference>
<dbReference type="PROSITE" id="PS00636">
    <property type="entry name" value="DNAJ_1"/>
    <property type="match status" value="1"/>
</dbReference>
<dbReference type="EMBL" id="BHXQ01000004">
    <property type="protein sequence ID" value="GCC52180.1"/>
    <property type="molecule type" value="Genomic_DNA"/>
</dbReference>
<keyword evidence="8 9" id="KW-0143">Chaperone</keyword>
<dbReference type="CDD" id="cd10719">
    <property type="entry name" value="DnaJ_zf"/>
    <property type="match status" value="1"/>
</dbReference>
<dbReference type="FunFam" id="1.10.287.110:FF:000034">
    <property type="entry name" value="Chaperone protein DnaJ"/>
    <property type="match status" value="1"/>
</dbReference>
<dbReference type="GO" id="GO:0008270">
    <property type="term" value="F:zinc ion binding"/>
    <property type="evidence" value="ECO:0007669"/>
    <property type="project" value="UniProtKB-UniRule"/>
</dbReference>
<dbReference type="AlphaFoldDB" id="A0A401UBC1"/>
<dbReference type="SUPFAM" id="SSF49493">
    <property type="entry name" value="HSP40/DnaJ peptide-binding domain"/>
    <property type="match status" value="2"/>
</dbReference>
<dbReference type="HAMAP" id="MF_01152">
    <property type="entry name" value="DnaJ"/>
    <property type="match status" value="1"/>
</dbReference>
<dbReference type="CDD" id="cd06257">
    <property type="entry name" value="DnaJ"/>
    <property type="match status" value="1"/>
</dbReference>
<dbReference type="GO" id="GO:0005737">
    <property type="term" value="C:cytoplasm"/>
    <property type="evidence" value="ECO:0007669"/>
    <property type="project" value="UniProtKB-SubCell"/>
</dbReference>
<dbReference type="RefSeq" id="WP_127122825.1">
    <property type="nucleotide sequence ID" value="NZ_BHXQ01000004.1"/>
</dbReference>
<evidence type="ECO:0000256" key="8">
    <source>
        <dbReference type="ARBA" id="ARBA00023186"/>
    </source>
</evidence>
<feature type="binding site" evidence="9">
    <location>
        <position position="161"/>
    </location>
    <ligand>
        <name>Zn(2+)</name>
        <dbReference type="ChEBI" id="CHEBI:29105"/>
        <label>2</label>
    </ligand>
</feature>
<dbReference type="Pfam" id="PF00684">
    <property type="entry name" value="DnaJ_CXXCXGXG"/>
    <property type="match status" value="1"/>
</dbReference>
<dbReference type="GO" id="GO:0005524">
    <property type="term" value="F:ATP binding"/>
    <property type="evidence" value="ECO:0007669"/>
    <property type="project" value="InterPro"/>
</dbReference>
<dbReference type="SUPFAM" id="SSF46565">
    <property type="entry name" value="Chaperone J-domain"/>
    <property type="match status" value="1"/>
</dbReference>
<keyword evidence="5" id="KW-0863">Zinc-finger</keyword>
<gene>
    <name evidence="9" type="primary">dnaJ</name>
    <name evidence="11" type="ORF">SanaruYs_24160</name>
</gene>
<sequence length="374" mass="40537">MSKRDYYEILGVAKNATADEVKKAYRKVAIQFHPDKNPGNKEAEEKFKEAAEAYEVLSNQEKRAQYDRFGHARSGGNGGYGGGHMNMDDIFSQFGDIFGGGGGSPFDSFFGGGGGGRQRQRKGSNLRIKLKLNLEEIANGVEKKIKVNRLVRAEGVTFKTCPTCQGTGQMRKVVNTMLGQMVSTSACNTCGGAGQSIDKRPAGVDSSGLTTKEEIISVKIPAGVADGMQLSMSGKGNDAPGGGVPGDLLILIEETEDKNLKRDGNNLIYDLHISFIDAALGTHVEVPSVGGKVRIKIEPGTQSGKILRLKGKGLRDVNGYETGDQLIYVNVWTPKKLSTDEKTKLESLKDSVNFQPHPDASEKGFFERMKEYFN</sequence>
<reference evidence="11 12" key="1">
    <citation type="submission" date="2018-11" db="EMBL/GenBank/DDBJ databases">
        <title>Chryseotalea sanarue gen. nov., sp., nov., a member of the family Cytophagaceae, isolated from a brackish lake in Hamamatsu Japan.</title>
        <authorList>
            <person name="Maejima Y."/>
            <person name="Iino T."/>
            <person name="Muraguchi Y."/>
            <person name="Fukuda K."/>
            <person name="Ohkuma M."/>
            <person name="Moriuchi R."/>
            <person name="Dohra H."/>
            <person name="Kimbara K."/>
            <person name="Shintani M."/>
        </authorList>
    </citation>
    <scope>NUCLEOTIDE SEQUENCE [LARGE SCALE GENOMIC DNA]</scope>
    <source>
        <strain evidence="11 12">Ys</strain>
    </source>
</reference>
<comment type="subcellular location">
    <subcellularLocation>
        <location evidence="9">Cytoplasm</location>
    </subcellularLocation>
</comment>
<dbReference type="InterPro" id="IPR036869">
    <property type="entry name" value="J_dom_sf"/>
</dbReference>
<dbReference type="FunFam" id="2.60.260.20:FF:000005">
    <property type="entry name" value="Chaperone protein dnaJ 1, mitochondrial"/>
    <property type="match status" value="1"/>
</dbReference>
<dbReference type="Gene3D" id="2.60.260.20">
    <property type="entry name" value="Urease metallochaperone UreE, N-terminal domain"/>
    <property type="match status" value="2"/>
</dbReference>
<comment type="domain">
    <text evidence="9">The J domain is necessary and sufficient to stimulate DnaK ATPase activity. Zinc center 1 plays an important role in the autonomous, DnaK-independent chaperone activity of DnaJ. Zinc center 2 is essential for interaction with DnaK and for DnaJ activity.</text>
</comment>
<dbReference type="GO" id="GO:0031072">
    <property type="term" value="F:heat shock protein binding"/>
    <property type="evidence" value="ECO:0007669"/>
    <property type="project" value="InterPro"/>
</dbReference>
<dbReference type="GO" id="GO:0042026">
    <property type="term" value="P:protein refolding"/>
    <property type="evidence" value="ECO:0007669"/>
    <property type="project" value="TreeGrafter"/>
</dbReference>
<keyword evidence="7 9" id="KW-0346">Stress response</keyword>
<evidence type="ECO:0000256" key="5">
    <source>
        <dbReference type="ARBA" id="ARBA00022771"/>
    </source>
</evidence>
<evidence type="ECO:0000259" key="10">
    <source>
        <dbReference type="PROSITE" id="PS50076"/>
    </source>
</evidence>
<protein>
    <recommendedName>
        <fullName evidence="9">Chaperone protein DnaJ</fullName>
    </recommendedName>
</protein>
<comment type="cofactor">
    <cofactor evidence="9">
        <name>Zn(2+)</name>
        <dbReference type="ChEBI" id="CHEBI:29105"/>
    </cofactor>
    <text evidence="9">Binds 2 Zn(2+) ions per monomer.</text>
</comment>
<dbReference type="InterPro" id="IPR008971">
    <property type="entry name" value="HSP40/DnaJ_pept-bd"/>
</dbReference>
<dbReference type="CDD" id="cd10747">
    <property type="entry name" value="DnaJ_C"/>
    <property type="match status" value="1"/>
</dbReference>
<feature type="binding site" evidence="9">
    <location>
        <position position="164"/>
    </location>
    <ligand>
        <name>Zn(2+)</name>
        <dbReference type="ChEBI" id="CHEBI:29105"/>
        <label>2</label>
    </ligand>
</feature>
<keyword evidence="12" id="KW-1185">Reference proteome</keyword>
<evidence type="ECO:0000313" key="12">
    <source>
        <dbReference type="Proteomes" id="UP000288227"/>
    </source>
</evidence>
<dbReference type="PRINTS" id="PR00625">
    <property type="entry name" value="JDOMAIN"/>
</dbReference>
<accession>A0A401UBC1</accession>
<evidence type="ECO:0000313" key="11">
    <source>
        <dbReference type="EMBL" id="GCC52180.1"/>
    </source>
</evidence>
<dbReference type="GO" id="GO:0006260">
    <property type="term" value="P:DNA replication"/>
    <property type="evidence" value="ECO:0007669"/>
    <property type="project" value="UniProtKB-KW"/>
</dbReference>
<organism evidence="11 12">
    <name type="scientific">Chryseotalea sanaruensis</name>
    <dbReference type="NCBI Taxonomy" id="2482724"/>
    <lineage>
        <taxon>Bacteria</taxon>
        <taxon>Pseudomonadati</taxon>
        <taxon>Bacteroidota</taxon>
        <taxon>Cytophagia</taxon>
        <taxon>Cytophagales</taxon>
        <taxon>Chryseotaleaceae</taxon>
        <taxon>Chryseotalea</taxon>
    </lineage>
</organism>
<comment type="caution">
    <text evidence="11">The sequence shown here is derived from an EMBL/GenBank/DDBJ whole genome shotgun (WGS) entry which is preliminary data.</text>
</comment>
<dbReference type="SMART" id="SM00271">
    <property type="entry name" value="DnaJ"/>
    <property type="match status" value="1"/>
</dbReference>
<dbReference type="NCBIfam" id="NF008035">
    <property type="entry name" value="PRK10767.1"/>
    <property type="match status" value="1"/>
</dbReference>
<feature type="domain" description="J" evidence="10">
    <location>
        <begin position="5"/>
        <end position="70"/>
    </location>
</feature>
<dbReference type="Pfam" id="PF01556">
    <property type="entry name" value="DnaJ_C"/>
    <property type="match status" value="1"/>
</dbReference>
<comment type="function">
    <text evidence="9">Participates actively in the response to hyperosmotic and heat shock by preventing the aggregation of stress-denatured proteins and by disaggregating proteins, also in an autonomous, DnaK-independent fashion. Unfolded proteins bind initially to DnaJ; upon interaction with the DnaJ-bound protein, DnaK hydrolyzes its bound ATP, resulting in the formation of a stable complex. GrpE releases ADP from DnaK; ATP binding to DnaK triggers the release of the substrate protein, thus completing the reaction cycle. Several rounds of ATP-dependent interactions between DnaJ, DnaK and GrpE are required for fully efficient folding. Also involved, together with DnaK and GrpE, in the DNA replication of plasmids through activation of initiation proteins.</text>
</comment>
<feature type="binding site" evidence="9">
    <location>
        <position position="190"/>
    </location>
    <ligand>
        <name>Zn(2+)</name>
        <dbReference type="ChEBI" id="CHEBI:29105"/>
        <label>2</label>
    </ligand>
</feature>
<dbReference type="InterPro" id="IPR001623">
    <property type="entry name" value="DnaJ_domain"/>
</dbReference>
<keyword evidence="1 9" id="KW-0963">Cytoplasm</keyword>
<dbReference type="Gene3D" id="1.10.287.110">
    <property type="entry name" value="DnaJ domain"/>
    <property type="match status" value="1"/>
</dbReference>
<evidence type="ECO:0000256" key="4">
    <source>
        <dbReference type="ARBA" id="ARBA00022737"/>
    </source>
</evidence>
<evidence type="ECO:0000256" key="9">
    <source>
        <dbReference type="HAMAP-Rule" id="MF_01152"/>
    </source>
</evidence>
<dbReference type="InterPro" id="IPR002939">
    <property type="entry name" value="DnaJ_C"/>
</dbReference>
<evidence type="ECO:0000256" key="2">
    <source>
        <dbReference type="ARBA" id="ARBA00022705"/>
    </source>
</evidence>
<evidence type="ECO:0000256" key="6">
    <source>
        <dbReference type="ARBA" id="ARBA00022833"/>
    </source>
</evidence>
<dbReference type="InterPro" id="IPR012724">
    <property type="entry name" value="DnaJ"/>
</dbReference>
<evidence type="ECO:0000256" key="3">
    <source>
        <dbReference type="ARBA" id="ARBA00022723"/>
    </source>
</evidence>
<keyword evidence="3 9" id="KW-0479">Metal-binding</keyword>
<comment type="subunit">
    <text evidence="9">Homodimer.</text>
</comment>
<keyword evidence="2 9" id="KW-0235">DNA replication</keyword>
<comment type="caution">
    <text evidence="9">Lacks conserved residue(s) required for the propagation of feature annotation.</text>
</comment>
<dbReference type="Pfam" id="PF00226">
    <property type="entry name" value="DnaJ"/>
    <property type="match status" value="1"/>
</dbReference>
<feature type="binding site" evidence="9">
    <location>
        <position position="187"/>
    </location>
    <ligand>
        <name>Zn(2+)</name>
        <dbReference type="ChEBI" id="CHEBI:29105"/>
        <label>2</label>
    </ligand>
</feature>
<proteinExistence type="inferred from homology"/>